<name>A0A645G132_9ZZZZ</name>
<dbReference type="Pfam" id="PF17170">
    <property type="entry name" value="DUF5128"/>
    <property type="match status" value="1"/>
</dbReference>
<accession>A0A645G132</accession>
<dbReference type="AlphaFoldDB" id="A0A645G132"/>
<evidence type="ECO:0000313" key="1">
    <source>
        <dbReference type="EMBL" id="MPN17893.1"/>
    </source>
</evidence>
<sequence>MQICNDTIVIFSLSGRRVDFFYKDGSHNSSKDLATIGFGALKCGNNYILSKGLNSKDAHNNQFVLTDSTGEILEKFLPAPGNMPLIALGSPFFYDESGEIFLKGTAGYTIYKYQNGKLESFMEFDMGKYNLPKEFFTQSDPADYVNILESKENAIIARFFQTPRLTVIHTFIMKMPSAFVLNGFKRDGKWMWVRLASKEGDPFADGLCAVFGDRFVFSISPASLGNMSQTERELTINPEIMENLDPEGGMILVEFYFK</sequence>
<gene>
    <name evidence="1" type="ORF">SDC9_165248</name>
</gene>
<reference evidence="1" key="1">
    <citation type="submission" date="2019-08" db="EMBL/GenBank/DDBJ databases">
        <authorList>
            <person name="Kucharzyk K."/>
            <person name="Murdoch R.W."/>
            <person name="Higgins S."/>
            <person name="Loffler F."/>
        </authorList>
    </citation>
    <scope>NUCLEOTIDE SEQUENCE</scope>
</reference>
<comment type="caution">
    <text evidence="1">The sequence shown here is derived from an EMBL/GenBank/DDBJ whole genome shotgun (WGS) entry which is preliminary data.</text>
</comment>
<proteinExistence type="predicted"/>
<organism evidence="1">
    <name type="scientific">bioreactor metagenome</name>
    <dbReference type="NCBI Taxonomy" id="1076179"/>
    <lineage>
        <taxon>unclassified sequences</taxon>
        <taxon>metagenomes</taxon>
        <taxon>ecological metagenomes</taxon>
    </lineage>
</organism>
<evidence type="ECO:0008006" key="2">
    <source>
        <dbReference type="Google" id="ProtNLM"/>
    </source>
</evidence>
<dbReference type="EMBL" id="VSSQ01065131">
    <property type="protein sequence ID" value="MPN17893.1"/>
    <property type="molecule type" value="Genomic_DNA"/>
</dbReference>
<protein>
    <recommendedName>
        <fullName evidence="2">6-bladed beta-propeller</fullName>
    </recommendedName>
</protein>